<comment type="similarity">
    <text evidence="1">Belongs to the HipA Ser/Thr kinase family.</text>
</comment>
<keyword evidence="3" id="KW-0418">Kinase</keyword>
<dbReference type="EMBL" id="JACADJ010000111">
    <property type="protein sequence ID" value="NWH06781.1"/>
    <property type="molecule type" value="Genomic_DNA"/>
</dbReference>
<dbReference type="Pfam" id="PF07804">
    <property type="entry name" value="HipA_C"/>
    <property type="match status" value="1"/>
</dbReference>
<keyword evidence="6" id="KW-1185">Reference proteome</keyword>
<dbReference type="AlphaFoldDB" id="A0A850T6Q6"/>
<dbReference type="GO" id="GO:0004674">
    <property type="term" value="F:protein serine/threonine kinase activity"/>
    <property type="evidence" value="ECO:0007669"/>
    <property type="project" value="TreeGrafter"/>
</dbReference>
<gene>
    <name evidence="5" type="ORF">HXW94_17650</name>
</gene>
<dbReference type="InterPro" id="IPR012893">
    <property type="entry name" value="HipA-like_C"/>
</dbReference>
<reference evidence="5 6" key="1">
    <citation type="submission" date="2020-06" db="EMBL/GenBank/DDBJ databases">
        <title>High-quality draft genome of sulfate reducer Desulfobacter latus type strain AcrS2 isolated from marine sediment.</title>
        <authorList>
            <person name="Hoppe M."/>
            <person name="Larsen C.K."/>
            <person name="Marshall I.P.G."/>
            <person name="Schramm A."/>
            <person name="Marietou A.G."/>
        </authorList>
    </citation>
    <scope>NUCLEOTIDE SEQUENCE [LARGE SCALE GENOMIC DNA]</scope>
    <source>
        <strain evidence="5 6">AcRS2</strain>
    </source>
</reference>
<dbReference type="GO" id="GO:0005829">
    <property type="term" value="C:cytosol"/>
    <property type="evidence" value="ECO:0007669"/>
    <property type="project" value="TreeGrafter"/>
</dbReference>
<name>A0A850T6Q6_9BACT</name>
<keyword evidence="2" id="KW-0808">Transferase</keyword>
<evidence type="ECO:0000256" key="3">
    <source>
        <dbReference type="ARBA" id="ARBA00022777"/>
    </source>
</evidence>
<accession>A0A850T6Q6</accession>
<dbReference type="Proteomes" id="UP000553343">
    <property type="component" value="Unassembled WGS sequence"/>
</dbReference>
<proteinExistence type="inferred from homology"/>
<evidence type="ECO:0000256" key="2">
    <source>
        <dbReference type="ARBA" id="ARBA00022679"/>
    </source>
</evidence>
<evidence type="ECO:0000259" key="4">
    <source>
        <dbReference type="Pfam" id="PF07804"/>
    </source>
</evidence>
<organism evidence="5 6">
    <name type="scientific">Desulfobacter latus</name>
    <dbReference type="NCBI Taxonomy" id="2292"/>
    <lineage>
        <taxon>Bacteria</taxon>
        <taxon>Pseudomonadati</taxon>
        <taxon>Thermodesulfobacteriota</taxon>
        <taxon>Desulfobacteria</taxon>
        <taxon>Desulfobacterales</taxon>
        <taxon>Desulfobacteraceae</taxon>
        <taxon>Desulfobacter</taxon>
    </lineage>
</organism>
<comment type="caution">
    <text evidence="5">The sequence shown here is derived from an EMBL/GenBank/DDBJ whole genome shotgun (WGS) entry which is preliminary data.</text>
</comment>
<evidence type="ECO:0000313" key="5">
    <source>
        <dbReference type="EMBL" id="NWH06781.1"/>
    </source>
</evidence>
<dbReference type="InterPro" id="IPR052028">
    <property type="entry name" value="HipA_Ser/Thr_kinase"/>
</dbReference>
<protein>
    <submittedName>
        <fullName evidence="5">HipA domain-containing protein</fullName>
    </submittedName>
</protein>
<evidence type="ECO:0000313" key="6">
    <source>
        <dbReference type="Proteomes" id="UP000553343"/>
    </source>
</evidence>
<dbReference type="Gene3D" id="1.10.1070.20">
    <property type="match status" value="1"/>
</dbReference>
<evidence type="ECO:0000256" key="1">
    <source>
        <dbReference type="ARBA" id="ARBA00010164"/>
    </source>
</evidence>
<dbReference type="PANTHER" id="PTHR37419">
    <property type="entry name" value="SERINE/THREONINE-PROTEIN KINASE TOXIN HIPA"/>
    <property type="match status" value="1"/>
</dbReference>
<sequence>MEYCRISLKKVPPGSKYPGYLNPEFKKFFNSLKVNPVLSFSRKDFFRESPLKSKGMSISGIQHKLSLKVDSQYQLQMTEQDGTYILKPSPEAFPHAAENEHCAMLSGMLLKIPTAPCALISFSDGEPVYITKRFDRREDQRIHQEDLVQGFGIKSDDKYSRSYEEAGRLIHAMVNGKAAVVMDFFKRVVHAYIIGNDDMHLKNISLQKQPGTRGIYYDHLTPNYDCLSTHAFESMSGSEFLALDLLESEKEGFFSEAYTRYGFYTASDFRLFGGRIGLREKPVIKFIEFARKKEPDFIDLVKQSYMPVGMKKNVCRVVSERIKALGYLN</sequence>
<dbReference type="RefSeq" id="WP_178368231.1">
    <property type="nucleotide sequence ID" value="NZ_JACADJ010000111.1"/>
</dbReference>
<feature type="domain" description="HipA-like C-terminal" evidence="4">
    <location>
        <begin position="56"/>
        <end position="249"/>
    </location>
</feature>
<dbReference type="PANTHER" id="PTHR37419:SF6">
    <property type="entry name" value="KINASE HI_0665-RELATED"/>
    <property type="match status" value="1"/>
</dbReference>